<evidence type="ECO:0000313" key="2">
    <source>
        <dbReference type="EMBL" id="KPH86131.1"/>
    </source>
</evidence>
<evidence type="ECO:0000259" key="1">
    <source>
        <dbReference type="Pfam" id="PF13476"/>
    </source>
</evidence>
<dbReference type="InterPro" id="IPR027417">
    <property type="entry name" value="P-loop_NTPase"/>
</dbReference>
<dbReference type="RefSeq" id="WP_039733138.1">
    <property type="nucleotide sequence ID" value="NZ_JUFX02000212.1"/>
</dbReference>
<gene>
    <name evidence="2" type="ORF">GLUCOINTEAF2_0202985</name>
</gene>
<dbReference type="SUPFAM" id="SSF52540">
    <property type="entry name" value="P-loop containing nucleoside triphosphate hydrolases"/>
    <property type="match status" value="1"/>
</dbReference>
<proteinExistence type="predicted"/>
<name>A0A0N1FJX9_9PROT</name>
<organism evidence="2 3">
    <name type="scientific">Komagataeibacter intermedius AF2</name>
    <dbReference type="NCBI Taxonomy" id="1458464"/>
    <lineage>
        <taxon>Bacteria</taxon>
        <taxon>Pseudomonadati</taxon>
        <taxon>Pseudomonadota</taxon>
        <taxon>Alphaproteobacteria</taxon>
        <taxon>Acetobacterales</taxon>
        <taxon>Acetobacteraceae</taxon>
        <taxon>Komagataeibacter</taxon>
    </lineage>
</organism>
<protein>
    <recommendedName>
        <fullName evidence="1">Rad50/SbcC-type AAA domain-containing protein</fullName>
    </recommendedName>
</protein>
<comment type="caution">
    <text evidence="2">The sequence shown here is derived from an EMBL/GenBank/DDBJ whole genome shotgun (WGS) entry which is preliminary data.</text>
</comment>
<feature type="domain" description="Rad50/SbcC-type AAA" evidence="1">
    <location>
        <begin position="9"/>
        <end position="62"/>
    </location>
</feature>
<dbReference type="GO" id="GO:0006302">
    <property type="term" value="P:double-strand break repair"/>
    <property type="evidence" value="ECO:0007669"/>
    <property type="project" value="InterPro"/>
</dbReference>
<dbReference type="OrthoDB" id="9795626at2"/>
<dbReference type="Pfam" id="PF13476">
    <property type="entry name" value="AAA_23"/>
    <property type="match status" value="1"/>
</dbReference>
<sequence length="814" mass="88011">MSTERLKTLVIRNFRSLRGEVVVPLDAQVVLVHGTNGMGKTSVLSALELALTGKIAHLAADGDGYRSYLTTLETGGGSIELTTTGPLCEGTRTKGTLDFSDTMFKPAPLLDAADAHFFAERCYLPQATLGKLLELYDGQGTSSTSPLTQFVKDLLGLDPLDALVDGLFPAFNVTRIRNLVPAYRRLENLRTSLVQERDRTSQSIRTTEQLCDTRASALTVTLAELAMPISVDPMTDIEALRTQLELERSEERALADLGGARSHITGLIERWRSLPAADADHNRAVSERTEASAAEALRMWRTGVGKELGELIATLRPQFSDIPEIDDGPEQARAFAARRAEAEATRASSLVNTSNAAAEKVKALNTVVQRATARIGELNNALASGVEDARSLATALAGIAPHVEGDVCPVCNRNFAEQDAGSLSAHIAAKIASLTSEAGRLQALSTERAEESTRLATAQRDLLSANSGLLDAEEQADLTVRASQMTGVAQRLKQMAAIAEEGQRLTTEARDARNAAAMARRLDEMSTSLVPEIEQLVQSVTGTPTSNFDTIDAALGVVERTIDERIHGAEAALATRVRALSELGLYATDRTRIKVLNEELEEIKKHLAVVERATVEVDTDREHAKKVSNAANRVRAGIVKKVFNTSLNRIWRDLFVRLAPSEQFVPQFQLPTQESGKVEAVLETLHRSGKASGSPGAMLSQGNLNTAALTLFLALHLSVPSRFPWLVLDDPIQSMDDVHVAQFAALLRTLAKGMGRQLIVAVHERALFDYLSLELSPSFPGDSLIAVEITRNFDGNAVATPTSFTHHEDHLIAA</sequence>
<dbReference type="InterPro" id="IPR038729">
    <property type="entry name" value="Rad50/SbcC_AAA"/>
</dbReference>
<evidence type="ECO:0000313" key="3">
    <source>
        <dbReference type="Proteomes" id="UP000031553"/>
    </source>
</evidence>
<reference evidence="2 3" key="1">
    <citation type="submission" date="2015-07" db="EMBL/GenBank/DDBJ databases">
        <title>Draft Genome Sequence of Komagataeibacter intermedius Strain AF2, Isolated from Kombucha Tea.</title>
        <authorList>
            <person name="Santos R.A."/>
            <person name="Berretta A.A."/>
            <person name="Barud H.S."/>
            <person name="Ribeiro S.J."/>
            <person name="Gonzalez-Garcia L.N."/>
            <person name="Zucchi T.D."/>
            <person name="Goldman G.H."/>
            <person name="Riano-Pachon D.M."/>
        </authorList>
    </citation>
    <scope>NUCLEOTIDE SEQUENCE [LARGE SCALE GENOMIC DNA]</scope>
    <source>
        <strain evidence="2 3">AF2</strain>
    </source>
</reference>
<dbReference type="GO" id="GO:0016887">
    <property type="term" value="F:ATP hydrolysis activity"/>
    <property type="evidence" value="ECO:0007669"/>
    <property type="project" value="InterPro"/>
</dbReference>
<dbReference type="Gene3D" id="3.40.50.300">
    <property type="entry name" value="P-loop containing nucleotide triphosphate hydrolases"/>
    <property type="match status" value="2"/>
</dbReference>
<dbReference type="EMBL" id="JUFX02000212">
    <property type="protein sequence ID" value="KPH86131.1"/>
    <property type="molecule type" value="Genomic_DNA"/>
</dbReference>
<dbReference type="Proteomes" id="UP000031553">
    <property type="component" value="Unassembled WGS sequence"/>
</dbReference>
<dbReference type="PANTHER" id="PTHR32114:SF2">
    <property type="entry name" value="ABC TRANSPORTER ABCH.3"/>
    <property type="match status" value="1"/>
</dbReference>
<dbReference type="SUPFAM" id="SSF75712">
    <property type="entry name" value="Rad50 coiled-coil Zn hook"/>
    <property type="match status" value="1"/>
</dbReference>
<dbReference type="AlphaFoldDB" id="A0A0N1FJX9"/>
<accession>A0A0N1FJX9</accession>
<dbReference type="PANTHER" id="PTHR32114">
    <property type="entry name" value="ABC TRANSPORTER ABCH.3"/>
    <property type="match status" value="1"/>
</dbReference>